<evidence type="ECO:0000313" key="4">
    <source>
        <dbReference type="Proteomes" id="UP000070133"/>
    </source>
</evidence>
<dbReference type="PRINTS" id="PR00081">
    <property type="entry name" value="GDHRDH"/>
</dbReference>
<protein>
    <recommendedName>
        <fullName evidence="5">Ketoreductase (KR) domain-containing protein</fullName>
    </recommendedName>
</protein>
<dbReference type="InterPro" id="IPR036291">
    <property type="entry name" value="NAD(P)-bd_dom_sf"/>
</dbReference>
<keyword evidence="4" id="KW-1185">Reference proteome</keyword>
<accession>A0A139HXG4</accession>
<keyword evidence="2" id="KW-0560">Oxidoreductase</keyword>
<proteinExistence type="inferred from homology"/>
<comment type="caution">
    <text evidence="3">The sequence shown here is derived from an EMBL/GenBank/DDBJ whole genome shotgun (WGS) entry which is preliminary data.</text>
</comment>
<dbReference type="PANTHER" id="PTHR24320">
    <property type="entry name" value="RETINOL DEHYDROGENASE"/>
    <property type="match status" value="1"/>
</dbReference>
<sequence length="128" mass="13645">HACDARPTALQIIKDEGLVGKLSDKVALVTGRTNGIGLEIVRALGRTGVKVFFTSRDVAKGEKIKENLLAQDCSLRLEVVEGEQKSLPSVRKGAEVVLAKTQRFDVLVNNAGVAATPKGTRKMGYGSI</sequence>
<dbReference type="Gene3D" id="3.40.50.720">
    <property type="entry name" value="NAD(P)-binding Rossmann-like Domain"/>
    <property type="match status" value="1"/>
</dbReference>
<feature type="non-terminal residue" evidence="3">
    <location>
        <position position="1"/>
    </location>
</feature>
<dbReference type="GO" id="GO:0016491">
    <property type="term" value="F:oxidoreductase activity"/>
    <property type="evidence" value="ECO:0007669"/>
    <property type="project" value="UniProtKB-KW"/>
</dbReference>
<evidence type="ECO:0000313" key="3">
    <source>
        <dbReference type="EMBL" id="KXT07138.1"/>
    </source>
</evidence>
<evidence type="ECO:0008006" key="5">
    <source>
        <dbReference type="Google" id="ProtNLM"/>
    </source>
</evidence>
<dbReference type="STRING" id="321146.A0A139HXG4"/>
<evidence type="ECO:0000256" key="1">
    <source>
        <dbReference type="ARBA" id="ARBA00006484"/>
    </source>
</evidence>
<dbReference type="OrthoDB" id="191139at2759"/>
<reference evidence="3 4" key="1">
    <citation type="submission" date="2015-07" db="EMBL/GenBank/DDBJ databases">
        <title>Comparative genomics of the Sigatoka disease complex on banana suggests a link between parallel evolutionary changes in Pseudocercospora fijiensis and Pseudocercospora eumusae and increased virulence on the banana host.</title>
        <authorList>
            <person name="Chang T.-C."/>
            <person name="Salvucci A."/>
            <person name="Crous P.W."/>
            <person name="Stergiopoulos I."/>
        </authorList>
    </citation>
    <scope>NUCLEOTIDE SEQUENCE [LARGE SCALE GENOMIC DNA]</scope>
    <source>
        <strain evidence="3 4">CBS 114824</strain>
    </source>
</reference>
<name>A0A139HXG4_9PEZI</name>
<dbReference type="Proteomes" id="UP000070133">
    <property type="component" value="Unassembled WGS sequence"/>
</dbReference>
<dbReference type="AlphaFoldDB" id="A0A139HXG4"/>
<organism evidence="3 4">
    <name type="scientific">Pseudocercospora eumusae</name>
    <dbReference type="NCBI Taxonomy" id="321146"/>
    <lineage>
        <taxon>Eukaryota</taxon>
        <taxon>Fungi</taxon>
        <taxon>Dikarya</taxon>
        <taxon>Ascomycota</taxon>
        <taxon>Pezizomycotina</taxon>
        <taxon>Dothideomycetes</taxon>
        <taxon>Dothideomycetidae</taxon>
        <taxon>Mycosphaerellales</taxon>
        <taxon>Mycosphaerellaceae</taxon>
        <taxon>Pseudocercospora</taxon>
    </lineage>
</organism>
<dbReference type="Pfam" id="PF00106">
    <property type="entry name" value="adh_short"/>
    <property type="match status" value="1"/>
</dbReference>
<dbReference type="EMBL" id="LFZN01000003">
    <property type="protein sequence ID" value="KXT07138.1"/>
    <property type="molecule type" value="Genomic_DNA"/>
</dbReference>
<dbReference type="SUPFAM" id="SSF51735">
    <property type="entry name" value="NAD(P)-binding Rossmann-fold domains"/>
    <property type="match status" value="1"/>
</dbReference>
<dbReference type="PANTHER" id="PTHR24320:SF272">
    <property type="entry name" value="NAD(P)-BINDING ROSSMANN-FOLD SUPERFAMILY PROTEIN"/>
    <property type="match status" value="1"/>
</dbReference>
<evidence type="ECO:0000256" key="2">
    <source>
        <dbReference type="ARBA" id="ARBA00023002"/>
    </source>
</evidence>
<dbReference type="InterPro" id="IPR002347">
    <property type="entry name" value="SDR_fam"/>
</dbReference>
<comment type="similarity">
    <text evidence="1">Belongs to the short-chain dehydrogenases/reductases (SDR) family.</text>
</comment>
<gene>
    <name evidence="3" type="ORF">AC578_2373</name>
</gene>